<accession>A0ACB6F7H7</accession>
<organism evidence="1 2">
    <name type="scientific">Alternaria gaisen</name>
    <dbReference type="NCBI Taxonomy" id="167740"/>
    <lineage>
        <taxon>Eukaryota</taxon>
        <taxon>Fungi</taxon>
        <taxon>Dikarya</taxon>
        <taxon>Ascomycota</taxon>
        <taxon>Pezizomycotina</taxon>
        <taxon>Dothideomycetes</taxon>
        <taxon>Pleosporomycetidae</taxon>
        <taxon>Pleosporales</taxon>
        <taxon>Pleosporineae</taxon>
        <taxon>Pleosporaceae</taxon>
        <taxon>Alternaria</taxon>
        <taxon>Alternaria sect. Alternaria</taxon>
    </lineage>
</organism>
<keyword evidence="2" id="KW-1185">Reference proteome</keyword>
<evidence type="ECO:0000313" key="1">
    <source>
        <dbReference type="EMBL" id="KAB2100401.1"/>
    </source>
</evidence>
<reference evidence="1 2" key="1">
    <citation type="journal article" date="2019" name="bioRxiv">
        <title>Genomics, evolutionary history and diagnostics of the Alternaria alternata species group including apple and Asian pear pathotypes.</title>
        <authorList>
            <person name="Armitage A.D."/>
            <person name="Cockerton H.M."/>
            <person name="Sreenivasaprasad S."/>
            <person name="Woodhall J.W."/>
            <person name="Lane C.R."/>
            <person name="Harrison R.J."/>
            <person name="Clarkson J.P."/>
        </authorList>
    </citation>
    <scope>NUCLEOTIDE SEQUENCE [LARGE SCALE GENOMIC DNA]</scope>
    <source>
        <strain evidence="1 2">FERA 650</strain>
    </source>
</reference>
<protein>
    <submittedName>
        <fullName evidence="1">Uncharacterized protein</fullName>
    </submittedName>
</protein>
<dbReference type="Proteomes" id="UP000293547">
    <property type="component" value="Unassembled WGS sequence"/>
</dbReference>
<gene>
    <name evidence="1" type="ORF">AG0111_0g11466</name>
</gene>
<proteinExistence type="predicted"/>
<sequence>MPGANKQQIPALSIKDEFNSLLHTTWTRHVACQNECHPPESCSCQRKIVHVHAVEKWWKRQASESVNNTKLDRFVHSEMRIPPNRSLPYKSTRIITCVRILSLLLRQDREHLTGLFHEASMYDDNLAHNERYQNLREQLTGVVHREEVEAIIGDFHREKWEFCPLELTFDMDVNLHGTRVIPPFCSKIRLFDKGGTASVYWVAVQKDLISDSALILALRDSLYVDKKFGECYQMVLKSYCGNKKRDFELEKEAFSGLQSNDEVPILQYLGSYTHDYGEGKGVGKTYNLLLEYGENDLYQAWADETNVPPVQAQEILQNWNSLFDVAKAIRHVHGFEIYRDKGQPRRFRGWHADIKPDNILSVRGRLKLADFGFSSFAPVIEGHGGSEPKDVIRGFTDSYGAPEVSRMKQPDGTMSGVSQSIDAWSFGCVLSVAATWIVLGFQGIRQYERLRQLSPANNKNGHPLDRFHDGTDVLPEVGKWHDYLRGHLRSSDTTTELVLDLIETKLLRGDPQARYNMTKLCLKLGELSDWAEHKIRSLDKHSRDTDPVVIKALSDIEELAQSQKSSESKINFLQQPLLQVNPRERASMQINKEELIRNKPLGQTTHRKQILEKKLVDCSIVKRDEEPLAGGVHNGAVTHSPTDTTAPNEQDFSSRKTKRRNPQHLAPDQNPSDVLHYTPSGPDHHVDFVAPATPPPSGRQRKLPSVGTETYNDSAIPFDFGPRTPSSQEKPNLHISTTFSPSDIHLAQNIQSDGKGKSLFFPEERSQSNREFNASPSSPYRLDEFDHTVIAPLHESKQRILEYGTTTQAYPLGHQNYEKKAGKLADTTSTGFPREAERVHEPVIQSSSLTELAPNPGPSINVSHPQDTPNVHSRLDTPQPGIHIYEKQAVDNPFQPPLPVSALDLTYDICIRRKVLNEHVSKGIAKGIVKMKGRFGMETMAPDASLKATTFSNPRELIFVVDNGLTMFTHWPIVTFVTETLAKSAAGLDKSGFDLKFTIDGHKHDAQRLKGDPGRKKLKKALRAAWPEHRANNHATTNMTQIFEDIFLEWGRAGQPATTLLVFTDGVWSNTNPDDLNNTILKIAGKDGSRTGNRYFSIQFIRFGDGNPEKDRLQWLDDGLCAGNGLRDIIDHCSWRAKVDKMLKGSIEGQADEQESDEEPILYDYKKLVDLFDTFNKEEEAVLSPTGILFRSPSRASHRSSASMSYSGDWTGRR</sequence>
<evidence type="ECO:0000313" key="2">
    <source>
        <dbReference type="Proteomes" id="UP000293547"/>
    </source>
</evidence>
<name>A0ACB6F7H7_9PLEO</name>
<dbReference type="EMBL" id="PDWZ02000013">
    <property type="protein sequence ID" value="KAB2100401.1"/>
    <property type="molecule type" value="Genomic_DNA"/>
</dbReference>
<comment type="caution">
    <text evidence="1">The sequence shown here is derived from an EMBL/GenBank/DDBJ whole genome shotgun (WGS) entry which is preliminary data.</text>
</comment>